<dbReference type="InterPro" id="IPR015421">
    <property type="entry name" value="PyrdxlP-dep_Trfase_major"/>
</dbReference>
<dbReference type="EC" id="2.3.1.47" evidence="2"/>
<proteinExistence type="inferred from homology"/>
<dbReference type="Gene3D" id="3.40.640.10">
    <property type="entry name" value="Type I PLP-dependent aspartate aminotransferase-like (Major domain)"/>
    <property type="match status" value="1"/>
</dbReference>
<evidence type="ECO:0000256" key="5">
    <source>
        <dbReference type="ARBA" id="ARBA00047715"/>
    </source>
</evidence>
<comment type="similarity">
    <text evidence="6">Belongs to the class-II pyridoxal-phosphate-dependent aminotransferase family.</text>
</comment>
<dbReference type="Gene3D" id="3.90.1150.10">
    <property type="entry name" value="Aspartate Aminotransferase, domain 1"/>
    <property type="match status" value="1"/>
</dbReference>
<evidence type="ECO:0000256" key="1">
    <source>
        <dbReference type="ARBA" id="ARBA00001933"/>
    </source>
</evidence>
<dbReference type="PANTHER" id="PTHR13693:SF3">
    <property type="entry name" value="LD36009P"/>
    <property type="match status" value="1"/>
</dbReference>
<dbReference type="InterPro" id="IPR004839">
    <property type="entry name" value="Aminotransferase_I/II_large"/>
</dbReference>
<feature type="domain" description="Aminotransferase class I/classII large" evidence="7">
    <location>
        <begin position="53"/>
        <end position="321"/>
    </location>
</feature>
<gene>
    <name evidence="8" type="ORF">AVDCRST_MAG45-2214</name>
</gene>
<reference evidence="8" key="1">
    <citation type="submission" date="2020-02" db="EMBL/GenBank/DDBJ databases">
        <authorList>
            <person name="Meier V. D."/>
        </authorList>
    </citation>
    <scope>NUCLEOTIDE SEQUENCE</scope>
    <source>
        <strain evidence="8">AVDCRST_MAG45</strain>
    </source>
</reference>
<dbReference type="InterPro" id="IPR050087">
    <property type="entry name" value="AON_synthase_class-II"/>
</dbReference>
<name>A0A6J4T8R3_9ACTN</name>
<dbReference type="PANTHER" id="PTHR13693">
    <property type="entry name" value="CLASS II AMINOTRANSFERASE/8-AMINO-7-OXONONANOATE SYNTHASE"/>
    <property type="match status" value="1"/>
</dbReference>
<dbReference type="PROSITE" id="PS00599">
    <property type="entry name" value="AA_TRANSFER_CLASS_2"/>
    <property type="match status" value="1"/>
</dbReference>
<keyword evidence="4 6" id="KW-0663">Pyridoxal phosphate</keyword>
<feature type="non-terminal residue" evidence="8">
    <location>
        <position position="323"/>
    </location>
</feature>
<comment type="cofactor">
    <cofactor evidence="1 6">
        <name>pyridoxal 5'-phosphate</name>
        <dbReference type="ChEBI" id="CHEBI:597326"/>
    </cofactor>
</comment>
<dbReference type="AlphaFoldDB" id="A0A6J4T8R3"/>
<dbReference type="GO" id="GO:0008710">
    <property type="term" value="F:8-amino-7-oxononanoate synthase activity"/>
    <property type="evidence" value="ECO:0007669"/>
    <property type="project" value="UniProtKB-EC"/>
</dbReference>
<sequence length="323" mass="33860">MGPMATTDVFAKVRGHERAEQLKAAREADLMPFFRPIEGPAGPVVTMEGVERIMLGSNNYLGLTGDPRVIAGAQAALDRYGTGLTGSRLLNGTIDLHLELERELAEWMGTEDAIVFTTGHQANLGALGSLLGPGDTVIADSGDHASILDGCTLSRAKLRAFRHNRLDKLERALERAAQDGGGVLVVVDGVFSMEGDVADLPGITELCAAHGARLMVDEAHGAGVLGARGAGTAELFGLEDRVDLRMGTFSKSLASCGGFLAGSHEVIDFLRVQSRSFLFTAAAVPAAVGSALAALRVVRSPEGPELMARLAERAAHLRGGLLE</sequence>
<dbReference type="InterPro" id="IPR001917">
    <property type="entry name" value="Aminotrans_II_pyridoxalP_BS"/>
</dbReference>
<evidence type="ECO:0000313" key="8">
    <source>
        <dbReference type="EMBL" id="CAA9516165.1"/>
    </source>
</evidence>
<dbReference type="SUPFAM" id="SSF53383">
    <property type="entry name" value="PLP-dependent transferases"/>
    <property type="match status" value="1"/>
</dbReference>
<dbReference type="InterPro" id="IPR015424">
    <property type="entry name" value="PyrdxlP-dep_Trfase"/>
</dbReference>
<evidence type="ECO:0000259" key="7">
    <source>
        <dbReference type="Pfam" id="PF00155"/>
    </source>
</evidence>
<dbReference type="InterPro" id="IPR015422">
    <property type="entry name" value="PyrdxlP-dep_Trfase_small"/>
</dbReference>
<protein>
    <recommendedName>
        <fullName evidence="2">8-amino-7-oxononanoate synthase</fullName>
        <ecNumber evidence="2">2.3.1.47</ecNumber>
    </recommendedName>
</protein>
<evidence type="ECO:0000256" key="6">
    <source>
        <dbReference type="RuleBase" id="RU003693"/>
    </source>
</evidence>
<keyword evidence="3 8" id="KW-0808">Transferase</keyword>
<evidence type="ECO:0000256" key="2">
    <source>
        <dbReference type="ARBA" id="ARBA00013187"/>
    </source>
</evidence>
<evidence type="ECO:0000256" key="3">
    <source>
        <dbReference type="ARBA" id="ARBA00022679"/>
    </source>
</evidence>
<dbReference type="Pfam" id="PF00155">
    <property type="entry name" value="Aminotran_1_2"/>
    <property type="match status" value="1"/>
</dbReference>
<dbReference type="EMBL" id="CADCVU010000189">
    <property type="protein sequence ID" value="CAA9516165.1"/>
    <property type="molecule type" value="Genomic_DNA"/>
</dbReference>
<organism evidence="8">
    <name type="scientific">uncultured Solirubrobacterales bacterium</name>
    <dbReference type="NCBI Taxonomy" id="768556"/>
    <lineage>
        <taxon>Bacteria</taxon>
        <taxon>Bacillati</taxon>
        <taxon>Actinomycetota</taxon>
        <taxon>Thermoleophilia</taxon>
        <taxon>Solirubrobacterales</taxon>
        <taxon>environmental samples</taxon>
    </lineage>
</organism>
<keyword evidence="8" id="KW-0012">Acyltransferase</keyword>
<dbReference type="GO" id="GO:0030170">
    <property type="term" value="F:pyridoxal phosphate binding"/>
    <property type="evidence" value="ECO:0007669"/>
    <property type="project" value="InterPro"/>
</dbReference>
<accession>A0A6J4T8R3</accession>
<comment type="catalytic activity">
    <reaction evidence="5">
        <text>6-carboxyhexanoyl-[ACP] + L-alanine + H(+) = (8S)-8-amino-7-oxononanoate + holo-[ACP] + CO2</text>
        <dbReference type="Rhea" id="RHEA:42288"/>
        <dbReference type="Rhea" id="RHEA-COMP:9685"/>
        <dbReference type="Rhea" id="RHEA-COMP:9955"/>
        <dbReference type="ChEBI" id="CHEBI:15378"/>
        <dbReference type="ChEBI" id="CHEBI:16526"/>
        <dbReference type="ChEBI" id="CHEBI:57972"/>
        <dbReference type="ChEBI" id="CHEBI:64479"/>
        <dbReference type="ChEBI" id="CHEBI:78846"/>
        <dbReference type="ChEBI" id="CHEBI:149468"/>
        <dbReference type="EC" id="2.3.1.47"/>
    </reaction>
</comment>
<evidence type="ECO:0000256" key="4">
    <source>
        <dbReference type="ARBA" id="ARBA00022898"/>
    </source>
</evidence>